<sequence>MRNEMHLNSGIWPINEEMKVMEVVYENEVFITKRSIRK</sequence>
<gene>
    <name evidence="1" type="ORF">QG37_05028</name>
</gene>
<evidence type="ECO:0000313" key="2">
    <source>
        <dbReference type="Proteomes" id="UP000037122"/>
    </source>
</evidence>
<dbReference type="Proteomes" id="UP000037122">
    <property type="component" value="Unassembled WGS sequence"/>
</dbReference>
<protein>
    <submittedName>
        <fullName evidence="1">Uncharacterized protein</fullName>
    </submittedName>
</protein>
<evidence type="ECO:0000313" key="1">
    <source>
        <dbReference type="EMBL" id="KND98261.1"/>
    </source>
</evidence>
<organism evidence="1 2">
    <name type="scientific">Candidozyma auris</name>
    <name type="common">Yeast</name>
    <name type="synonym">Candida auris</name>
    <dbReference type="NCBI Taxonomy" id="498019"/>
    <lineage>
        <taxon>Eukaryota</taxon>
        <taxon>Fungi</taxon>
        <taxon>Dikarya</taxon>
        <taxon>Ascomycota</taxon>
        <taxon>Saccharomycotina</taxon>
        <taxon>Pichiomycetes</taxon>
        <taxon>Metschnikowiaceae</taxon>
        <taxon>Candidozyma</taxon>
    </lineage>
</organism>
<accession>A0A0L0NVR4</accession>
<name>A0A0L0NVR4_CANAR</name>
<comment type="caution">
    <text evidence="1">The sequence shown here is derived from an EMBL/GenBank/DDBJ whole genome shotgun (WGS) entry which is preliminary data.</text>
</comment>
<reference evidence="2" key="1">
    <citation type="journal article" date="2015" name="BMC Genomics">
        <title>Draft genome of a commonly misdiagnosed multidrug resistant pathogen Candida auris.</title>
        <authorList>
            <person name="Chatterjee S."/>
            <person name="Alampalli S.V."/>
            <person name="Nageshan R.K."/>
            <person name="Chettiar S.T."/>
            <person name="Joshi S."/>
            <person name="Tatu U.S."/>
        </authorList>
    </citation>
    <scope>NUCLEOTIDE SEQUENCE [LARGE SCALE GENOMIC DNA]</scope>
    <source>
        <strain evidence="2">6684</strain>
    </source>
</reference>
<dbReference type="VEuPathDB" id="FungiDB:QG37_05028"/>
<dbReference type="AlphaFoldDB" id="A0A0L0NVR4"/>
<dbReference type="EMBL" id="LGST01000034">
    <property type="protein sequence ID" value="KND98261.1"/>
    <property type="molecule type" value="Genomic_DNA"/>
</dbReference>
<proteinExistence type="predicted"/>